<dbReference type="AlphaFoldDB" id="A0A923NMN4"/>
<comment type="caution">
    <text evidence="2">The sequence shown here is derived from an EMBL/GenBank/DDBJ whole genome shotgun (WGS) entry which is preliminary data.</text>
</comment>
<accession>A0A923NMN4</accession>
<name>A0A923NMN4_9FIRM</name>
<keyword evidence="3" id="KW-1185">Reference proteome</keyword>
<dbReference type="EMBL" id="JACRYT010000032">
    <property type="protein sequence ID" value="MBC6681296.1"/>
    <property type="molecule type" value="Genomic_DNA"/>
</dbReference>
<feature type="non-terminal residue" evidence="2">
    <location>
        <position position="58"/>
    </location>
</feature>
<dbReference type="Proteomes" id="UP000602647">
    <property type="component" value="Unassembled WGS sequence"/>
</dbReference>
<dbReference type="EMBL" id="JACRYT010000037">
    <property type="protein sequence ID" value="MBC6681369.1"/>
    <property type="molecule type" value="Genomic_DNA"/>
</dbReference>
<reference evidence="2" key="1">
    <citation type="submission" date="2020-08" db="EMBL/GenBank/DDBJ databases">
        <title>Genome public.</title>
        <authorList>
            <person name="Liu C."/>
            <person name="Sun Q."/>
        </authorList>
    </citation>
    <scope>NUCLEOTIDE SEQUENCE</scope>
    <source>
        <strain evidence="2">BX12</strain>
    </source>
</reference>
<proteinExistence type="predicted"/>
<evidence type="ECO:0000313" key="1">
    <source>
        <dbReference type="EMBL" id="MBC6681296.1"/>
    </source>
</evidence>
<evidence type="ECO:0000313" key="2">
    <source>
        <dbReference type="EMBL" id="MBC6681369.1"/>
    </source>
</evidence>
<sequence length="58" mass="6319">MSQLTTLFTDIADSLRAKEGSEGQIPAMNFPERIDGLAGKMQIVDESGEQYSVVNISE</sequence>
<organism evidence="2 3">
    <name type="scientific">Zhenpiania hominis</name>
    <dbReference type="NCBI Taxonomy" id="2763644"/>
    <lineage>
        <taxon>Bacteria</taxon>
        <taxon>Bacillati</taxon>
        <taxon>Bacillota</taxon>
        <taxon>Clostridia</taxon>
        <taxon>Peptostreptococcales</taxon>
        <taxon>Anaerovoracaceae</taxon>
        <taxon>Zhenpiania</taxon>
    </lineage>
</organism>
<protein>
    <submittedName>
        <fullName evidence="2">Uncharacterized protein</fullName>
    </submittedName>
</protein>
<evidence type="ECO:0000313" key="3">
    <source>
        <dbReference type="Proteomes" id="UP000602647"/>
    </source>
</evidence>
<gene>
    <name evidence="1" type="ORF">H9L42_15915</name>
    <name evidence="2" type="ORF">H9L42_16280</name>
</gene>